<dbReference type="EMBL" id="FUYS01000009">
    <property type="protein sequence ID" value="SKB81260.1"/>
    <property type="molecule type" value="Genomic_DNA"/>
</dbReference>
<reference evidence="1 2" key="1">
    <citation type="submission" date="2017-02" db="EMBL/GenBank/DDBJ databases">
        <authorList>
            <person name="Peterson S.W."/>
        </authorList>
    </citation>
    <scope>NUCLEOTIDE SEQUENCE [LARGE SCALE GENOMIC DNA]</scope>
    <source>
        <strain evidence="1 2">DSM 22899</strain>
    </source>
</reference>
<dbReference type="Proteomes" id="UP000190541">
    <property type="component" value="Unassembled WGS sequence"/>
</dbReference>
<dbReference type="AlphaFoldDB" id="A0A1T5EBQ3"/>
<dbReference type="RefSeq" id="WP_079717884.1">
    <property type="nucleotide sequence ID" value="NZ_FUYS01000009.1"/>
</dbReference>
<evidence type="ECO:0000313" key="1">
    <source>
        <dbReference type="EMBL" id="SKB81260.1"/>
    </source>
</evidence>
<keyword evidence="2" id="KW-1185">Reference proteome</keyword>
<sequence length="76" mass="8868">MTTITATVSKEKDVKVLKEILERFGIDYTIEESAEDYIFSDAQIADFERTQQDFLSGKTTARDWEDIKKDLNRVYP</sequence>
<name>A0A1T5EBQ3_9SPHI</name>
<evidence type="ECO:0000313" key="2">
    <source>
        <dbReference type="Proteomes" id="UP000190541"/>
    </source>
</evidence>
<accession>A0A1T5EBQ3</accession>
<gene>
    <name evidence="1" type="ORF">SAMN05660226_03229</name>
</gene>
<proteinExistence type="predicted"/>
<dbReference type="OrthoDB" id="798308at2"/>
<organism evidence="1 2">
    <name type="scientific">Parapedobacter luteus</name>
    <dbReference type="NCBI Taxonomy" id="623280"/>
    <lineage>
        <taxon>Bacteria</taxon>
        <taxon>Pseudomonadati</taxon>
        <taxon>Bacteroidota</taxon>
        <taxon>Sphingobacteriia</taxon>
        <taxon>Sphingobacteriales</taxon>
        <taxon>Sphingobacteriaceae</taxon>
        <taxon>Parapedobacter</taxon>
    </lineage>
</organism>
<protein>
    <submittedName>
        <fullName evidence="1">Uncharacterized protein</fullName>
    </submittedName>
</protein>